<dbReference type="Proteomes" id="UP000033982">
    <property type="component" value="Unassembled WGS sequence"/>
</dbReference>
<gene>
    <name evidence="1" type="ORF">UY58_C0009G0007</name>
</gene>
<comment type="caution">
    <text evidence="1">The sequence shown here is derived from an EMBL/GenBank/DDBJ whole genome shotgun (WGS) entry which is preliminary data.</text>
</comment>
<name>A0A0G1WEL2_9BACT</name>
<dbReference type="AlphaFoldDB" id="A0A0G1WEL2"/>
<sequence length="330" mass="36186">MFKNRKLTIALIIGLMLLAGLLLVLKSRSQPAVIPLERLPQPKIESPSREASLKIESRLQSDKISIPNKLPVYTLSTTPVSLEESVQIATNLGFTGSPQVLNDARFGTVYIWSEAANGNLRIVPTTHIIDYKTPLATPKTGTTFQPEEETVAKAKRFLISRSLTTEDKLSLPKVRYIAITDESYAEVNQDLADLVDIIFIETINGYQLVNPTTEIGTINVKIDRNNNIVSVYVDKADQIVSAADYKVKTFSELVLSLGAAKIQSLDNGNIDPSSLPASSINKIVVNNANIAYFQELSIKQQYLQPVFVLEGTALLDGGQTVPVLLYLSAL</sequence>
<accession>A0A0G1WEL2</accession>
<evidence type="ECO:0000313" key="2">
    <source>
        <dbReference type="Proteomes" id="UP000033982"/>
    </source>
</evidence>
<organism evidence="1 2">
    <name type="scientific">Candidatus Magasanikbacteria bacterium GW2011_GWA2_50_22</name>
    <dbReference type="NCBI Taxonomy" id="1619043"/>
    <lineage>
        <taxon>Bacteria</taxon>
        <taxon>Candidatus Magasanikiibacteriota</taxon>
    </lineage>
</organism>
<evidence type="ECO:0000313" key="1">
    <source>
        <dbReference type="EMBL" id="KKW17203.1"/>
    </source>
</evidence>
<dbReference type="EMBL" id="LCQN01000009">
    <property type="protein sequence ID" value="KKW17203.1"/>
    <property type="molecule type" value="Genomic_DNA"/>
</dbReference>
<reference evidence="1 2" key="1">
    <citation type="journal article" date="2015" name="Nature">
        <title>rRNA introns, odd ribosomes, and small enigmatic genomes across a large radiation of phyla.</title>
        <authorList>
            <person name="Brown C.T."/>
            <person name="Hug L.A."/>
            <person name="Thomas B.C."/>
            <person name="Sharon I."/>
            <person name="Castelle C.J."/>
            <person name="Singh A."/>
            <person name="Wilkins M.J."/>
            <person name="Williams K.H."/>
            <person name="Banfield J.F."/>
        </authorList>
    </citation>
    <scope>NUCLEOTIDE SEQUENCE [LARGE SCALE GENOMIC DNA]</scope>
</reference>
<proteinExistence type="predicted"/>
<protein>
    <submittedName>
        <fullName evidence="1">Uncharacterized protein</fullName>
    </submittedName>
</protein>